<dbReference type="Pfam" id="PF08545">
    <property type="entry name" value="ACP_syn_III"/>
    <property type="match status" value="1"/>
</dbReference>
<evidence type="ECO:0000313" key="6">
    <source>
        <dbReference type="Proteomes" id="UP000623440"/>
    </source>
</evidence>
<evidence type="ECO:0000259" key="4">
    <source>
        <dbReference type="Pfam" id="PF08545"/>
    </source>
</evidence>
<dbReference type="InterPro" id="IPR013747">
    <property type="entry name" value="ACP_syn_III_C"/>
</dbReference>
<name>A0ABR8DXD8_9NOSO</name>
<dbReference type="SUPFAM" id="SSF53901">
    <property type="entry name" value="Thiolase-like"/>
    <property type="match status" value="1"/>
</dbReference>
<sequence length="381" mass="41367">MTTLEPVGIRAVSVNFPSIIRTNNYYRVNFPKMVAEAEQKTLAKLFVPDQSPATSDDDIWSQEVTPYMSDPFRGTVERRVLAPDETSLSLEYRAALDALEAAKLSPEDIDLMLVTSLFPEQITPGNAAFLAGKLGLQDAAWNIESTCTSALVSLQTACSLVQTGQYHNVLVVVSTTYSRYTDENDTLAFLSGDGAGAFVVGKLKANQGILGTKIANTAATCGAFYNEFTTDEHGNVKMFIRGGKGASKMFNETTVKFIRLCCHGAIADAGLTLDQINFFVFNTPSAWYSRVCIRALDIEPERTININPLYANIGPTFPVANLYHAAHAGKIRENDLVLVYTMGSSSNAGGCVMRWGDVALGPAPAPSVSLSQQEDRILIRH</sequence>
<feature type="domain" description="Beta-ketoacyl-[acyl-carrier-protein] synthase III N-terminal" evidence="4">
    <location>
        <begin position="143"/>
        <end position="215"/>
    </location>
</feature>
<protein>
    <submittedName>
        <fullName evidence="5">3-oxoacyl-ACP synthase III family protein</fullName>
    </submittedName>
</protein>
<dbReference type="Proteomes" id="UP000623440">
    <property type="component" value="Unassembled WGS sequence"/>
</dbReference>
<comment type="caution">
    <text evidence="5">The sequence shown here is derived from an EMBL/GenBank/DDBJ whole genome shotgun (WGS) entry which is preliminary data.</text>
</comment>
<evidence type="ECO:0000313" key="5">
    <source>
        <dbReference type="EMBL" id="MBD2532920.1"/>
    </source>
</evidence>
<organism evidence="5 6">
    <name type="scientific">Nostoc flagelliforme FACHB-838</name>
    <dbReference type="NCBI Taxonomy" id="2692904"/>
    <lineage>
        <taxon>Bacteria</taxon>
        <taxon>Bacillati</taxon>
        <taxon>Cyanobacteriota</taxon>
        <taxon>Cyanophyceae</taxon>
        <taxon>Nostocales</taxon>
        <taxon>Nostocaceae</taxon>
        <taxon>Nostoc</taxon>
    </lineage>
</organism>
<dbReference type="Pfam" id="PF08541">
    <property type="entry name" value="ACP_syn_III_C"/>
    <property type="match status" value="1"/>
</dbReference>
<proteinExistence type="predicted"/>
<dbReference type="PANTHER" id="PTHR34069">
    <property type="entry name" value="3-OXOACYL-[ACYL-CARRIER-PROTEIN] SYNTHASE 3"/>
    <property type="match status" value="1"/>
</dbReference>
<evidence type="ECO:0000256" key="1">
    <source>
        <dbReference type="ARBA" id="ARBA00022679"/>
    </source>
</evidence>
<evidence type="ECO:0000259" key="3">
    <source>
        <dbReference type="Pfam" id="PF08541"/>
    </source>
</evidence>
<dbReference type="PANTHER" id="PTHR34069:SF2">
    <property type="entry name" value="BETA-KETOACYL-[ACYL-CARRIER-PROTEIN] SYNTHASE III"/>
    <property type="match status" value="1"/>
</dbReference>
<dbReference type="InterPro" id="IPR016039">
    <property type="entry name" value="Thiolase-like"/>
</dbReference>
<keyword evidence="2" id="KW-0012">Acyltransferase</keyword>
<dbReference type="InterPro" id="IPR013751">
    <property type="entry name" value="ACP_syn_III_N"/>
</dbReference>
<reference evidence="5 6" key="1">
    <citation type="journal article" date="2020" name="ISME J.">
        <title>Comparative genomics reveals insights into cyanobacterial evolution and habitat adaptation.</title>
        <authorList>
            <person name="Chen M.Y."/>
            <person name="Teng W.K."/>
            <person name="Zhao L."/>
            <person name="Hu C.X."/>
            <person name="Zhou Y.K."/>
            <person name="Han B.P."/>
            <person name="Song L.R."/>
            <person name="Shu W.S."/>
        </authorList>
    </citation>
    <scope>NUCLEOTIDE SEQUENCE [LARGE SCALE GENOMIC DNA]</scope>
    <source>
        <strain evidence="5 6">FACHB-838</strain>
    </source>
</reference>
<accession>A0ABR8DXD8</accession>
<dbReference type="RefSeq" id="WP_190943520.1">
    <property type="nucleotide sequence ID" value="NZ_JACJSI010000074.1"/>
</dbReference>
<gene>
    <name evidence="5" type="ORF">H6G97_26390</name>
</gene>
<keyword evidence="6" id="KW-1185">Reference proteome</keyword>
<keyword evidence="1" id="KW-0808">Transferase</keyword>
<dbReference type="Gene3D" id="3.40.47.10">
    <property type="match status" value="1"/>
</dbReference>
<dbReference type="EMBL" id="JACJSI010000074">
    <property type="protein sequence ID" value="MBD2532920.1"/>
    <property type="molecule type" value="Genomic_DNA"/>
</dbReference>
<evidence type="ECO:0000256" key="2">
    <source>
        <dbReference type="ARBA" id="ARBA00023315"/>
    </source>
</evidence>
<feature type="domain" description="Beta-ketoacyl-[acyl-carrier-protein] synthase III C-terminal" evidence="3">
    <location>
        <begin position="267"/>
        <end position="355"/>
    </location>
</feature>